<dbReference type="EMBL" id="JARKHS020001761">
    <property type="protein sequence ID" value="KAK8787488.1"/>
    <property type="molecule type" value="Genomic_DNA"/>
</dbReference>
<proteinExistence type="predicted"/>
<reference evidence="2 3" key="1">
    <citation type="journal article" date="2023" name="Arcadia Sci">
        <title>De novo assembly of a long-read Amblyomma americanum tick genome.</title>
        <authorList>
            <person name="Chou S."/>
            <person name="Poskanzer K.E."/>
            <person name="Rollins M."/>
            <person name="Thuy-Boun P.S."/>
        </authorList>
    </citation>
    <scope>NUCLEOTIDE SEQUENCE [LARGE SCALE GENOMIC DNA]</scope>
    <source>
        <strain evidence="2">F_SG_1</strain>
        <tissue evidence="2">Salivary glands</tissue>
    </source>
</reference>
<evidence type="ECO:0000313" key="2">
    <source>
        <dbReference type="EMBL" id="KAK8787488.1"/>
    </source>
</evidence>
<name>A0AAQ4FLN8_AMBAM</name>
<dbReference type="InterPro" id="IPR058831">
    <property type="entry name" value="LolA-like_dom_2nd"/>
</dbReference>
<dbReference type="Pfam" id="PF25898">
    <property type="entry name" value="LolA_2nd_metazoa"/>
    <property type="match status" value="1"/>
</dbReference>
<dbReference type="Proteomes" id="UP001321473">
    <property type="component" value="Unassembled WGS sequence"/>
</dbReference>
<protein>
    <recommendedName>
        <fullName evidence="1">LolA-like domain-containing protein</fullName>
    </recommendedName>
</protein>
<feature type="domain" description="LolA-like" evidence="1">
    <location>
        <begin position="260"/>
        <end position="494"/>
    </location>
</feature>
<sequence length="632" mass="72675">MLGEALLLAHCYIQYSDKRCTIDHEDPYAYTYDDEEEEDLPKPPEIGHSYIAKYEMNSFHAKHSAWVEEYFDFQGKRAKISASVLGMEFVDIYDYGRGTVTSYRLQRPEKSGWSSKIEETCKTVEMADFKPAFQVLSYPVTKGTKRGPQTMATSNRAFKYGPPYNYTFKDDHIGVETRNIPSDVFRGCVDDQYSNYSLRSDFYWGRALSFSYPSGEERIPVFIEMRGPDVHNTGKEVYIKKYVPWFQNNPEFAPEMFEIPKGLHCEYLPRRARLPNIPDSFSYSVEETEFLLDESGFLKGGFRSSSYKEVWYDRESELARIDMRPTAQDLKALDVEDTYEYISILFDLKSGLTYLSDMATSECLLTKNDTTYFWKYGNGTIKSSEELFGISSSLQYKGKTIIMGVEAETWTDLMKDPDQCTITKRELSFSSHKKRKDPYTNKYLFSFLQESTYKEKCKQEQAAREFTIQDVIVKNYLEFNSHAPEQHVFGQHACIPEEPTGSYYINFKPVKKCALDAGNKTRFLTVFRKNLSGAVGLSTILSLQTFHFRWIKQDELSVGFSFHGGIPGEKTNETSFTALAKQEVASPKKPITVSFRLRAASESDDCSWRIETCVSRALHMHASQVVQANGTK</sequence>
<organism evidence="2 3">
    <name type="scientific">Amblyomma americanum</name>
    <name type="common">Lone star tick</name>
    <dbReference type="NCBI Taxonomy" id="6943"/>
    <lineage>
        <taxon>Eukaryota</taxon>
        <taxon>Metazoa</taxon>
        <taxon>Ecdysozoa</taxon>
        <taxon>Arthropoda</taxon>
        <taxon>Chelicerata</taxon>
        <taxon>Arachnida</taxon>
        <taxon>Acari</taxon>
        <taxon>Parasitiformes</taxon>
        <taxon>Ixodida</taxon>
        <taxon>Ixodoidea</taxon>
        <taxon>Ixodidae</taxon>
        <taxon>Amblyomminae</taxon>
        <taxon>Amblyomma</taxon>
    </lineage>
</organism>
<evidence type="ECO:0000259" key="1">
    <source>
        <dbReference type="Pfam" id="PF25898"/>
    </source>
</evidence>
<evidence type="ECO:0000313" key="3">
    <source>
        <dbReference type="Proteomes" id="UP001321473"/>
    </source>
</evidence>
<dbReference type="AlphaFoldDB" id="A0AAQ4FLN8"/>
<gene>
    <name evidence="2" type="ORF">V5799_022736</name>
</gene>
<comment type="caution">
    <text evidence="2">The sequence shown here is derived from an EMBL/GenBank/DDBJ whole genome shotgun (WGS) entry which is preliminary data.</text>
</comment>
<accession>A0AAQ4FLN8</accession>
<dbReference type="PANTHER" id="PTHR36902">
    <property type="entry name" value="ENRICHED IN SURFACE-LABELED PROTEOME PROTEIN 9"/>
    <property type="match status" value="1"/>
</dbReference>
<dbReference type="PANTHER" id="PTHR36902:SF1">
    <property type="entry name" value="ENRICHED IN SURFACE-LABELED PROTEOME PROTEIN 9"/>
    <property type="match status" value="1"/>
</dbReference>
<keyword evidence="3" id="KW-1185">Reference proteome</keyword>